<sequence length="56" mass="6398">MRSTISDCHLKANISIFLDFFSNTSTMPQAASPHIGQRYIGEQQYFTTTSVRHHKP</sequence>
<evidence type="ECO:0000313" key="1">
    <source>
        <dbReference type="EMBL" id="AAS95208.1"/>
    </source>
</evidence>
<keyword evidence="2" id="KW-1185">Reference proteome</keyword>
<dbReference type="Proteomes" id="UP000002194">
    <property type="component" value="Chromosome"/>
</dbReference>
<dbReference type="STRING" id="882.DVU_0728"/>
<dbReference type="AlphaFoldDB" id="Q72E51"/>
<protein>
    <submittedName>
        <fullName evidence="1">Uncharacterized protein</fullName>
    </submittedName>
</protein>
<dbReference type="HOGENOM" id="CLU_3006862_0_0_7"/>
<gene>
    <name evidence="1" type="ordered locus">DVU_0728</name>
</gene>
<dbReference type="PaxDb" id="882-DVU_0728"/>
<accession>Q72E51</accession>
<dbReference type="EMBL" id="AE017285">
    <property type="protein sequence ID" value="AAS95208.1"/>
    <property type="molecule type" value="Genomic_DNA"/>
</dbReference>
<proteinExistence type="predicted"/>
<organism evidence="1 2">
    <name type="scientific">Nitratidesulfovibrio vulgaris (strain ATCC 29579 / DSM 644 / CCUG 34227 / NCIMB 8303 / VKM B-1760 / Hildenborough)</name>
    <name type="common">Desulfovibrio vulgaris</name>
    <dbReference type="NCBI Taxonomy" id="882"/>
    <lineage>
        <taxon>Bacteria</taxon>
        <taxon>Pseudomonadati</taxon>
        <taxon>Thermodesulfobacteriota</taxon>
        <taxon>Desulfovibrionia</taxon>
        <taxon>Desulfovibrionales</taxon>
        <taxon>Desulfovibrionaceae</taxon>
        <taxon>Nitratidesulfovibrio</taxon>
    </lineage>
</organism>
<evidence type="ECO:0000313" key="2">
    <source>
        <dbReference type="Proteomes" id="UP000002194"/>
    </source>
</evidence>
<dbReference type="KEGG" id="dvu:DVU_0728"/>
<name>Q72E51_NITV2</name>
<reference evidence="1 2" key="1">
    <citation type="journal article" date="2004" name="Nat. Biotechnol.">
        <title>The genome sequence of the anaerobic, sulfate-reducing bacterium Desulfovibrio vulgaris Hildenborough.</title>
        <authorList>
            <person name="Heidelberg J.F."/>
            <person name="Seshadri R."/>
            <person name="Haveman S.A."/>
            <person name="Hemme C.L."/>
            <person name="Paulsen I.T."/>
            <person name="Kolonay J.F."/>
            <person name="Eisen J.A."/>
            <person name="Ward N."/>
            <person name="Methe B."/>
            <person name="Brinkac L.M."/>
            <person name="Daugherty S.C."/>
            <person name="Deboy R.T."/>
            <person name="Dodson R.J."/>
            <person name="Durkin A.S."/>
            <person name="Madupu R."/>
            <person name="Nelson W.C."/>
            <person name="Sullivan S.A."/>
            <person name="Fouts D."/>
            <person name="Haft D.H."/>
            <person name="Selengut J."/>
            <person name="Peterson J.D."/>
            <person name="Davidsen T.M."/>
            <person name="Zafar N."/>
            <person name="Zhou L."/>
            <person name="Radune D."/>
            <person name="Dimitrov G."/>
            <person name="Hance M."/>
            <person name="Tran K."/>
            <person name="Khouri H."/>
            <person name="Gill J."/>
            <person name="Utterback T.R."/>
            <person name="Feldblyum T.V."/>
            <person name="Wall J.D."/>
            <person name="Voordouw G."/>
            <person name="Fraser C.M."/>
        </authorList>
    </citation>
    <scope>NUCLEOTIDE SEQUENCE [LARGE SCALE GENOMIC DNA]</scope>
    <source>
        <strain evidence="2">ATCC 29579 / DSM 644 / NCIMB 8303 / VKM B-1760 / Hildenborough</strain>
    </source>
</reference>
<dbReference type="EnsemblBacteria" id="AAS95208">
    <property type="protein sequence ID" value="AAS95208"/>
    <property type="gene ID" value="DVU_0728"/>
</dbReference>